<evidence type="ECO:0000313" key="11">
    <source>
        <dbReference type="Proteomes" id="UP000054302"/>
    </source>
</evidence>
<proteinExistence type="inferred from homology"/>
<evidence type="ECO:0000313" key="10">
    <source>
        <dbReference type="EMBL" id="KIV96295.1"/>
    </source>
</evidence>
<dbReference type="AlphaFoldDB" id="A0A0D1X3A1"/>
<evidence type="ECO:0000259" key="9">
    <source>
        <dbReference type="SMART" id="SM00226"/>
    </source>
</evidence>
<evidence type="ECO:0000256" key="1">
    <source>
        <dbReference type="ARBA" id="ARBA00000032"/>
    </source>
</evidence>
<feature type="domain" description="Phosphotyrosine protein phosphatase I" evidence="9">
    <location>
        <begin position="7"/>
        <end position="160"/>
    </location>
</feature>
<comment type="catalytic activity">
    <reaction evidence="1">
        <text>a phosphate monoester + H2O = an alcohol + phosphate</text>
        <dbReference type="Rhea" id="RHEA:15017"/>
        <dbReference type="ChEBI" id="CHEBI:15377"/>
        <dbReference type="ChEBI" id="CHEBI:30879"/>
        <dbReference type="ChEBI" id="CHEBI:43474"/>
        <dbReference type="ChEBI" id="CHEBI:67140"/>
        <dbReference type="EC" id="3.1.3.2"/>
    </reaction>
</comment>
<dbReference type="InterPro" id="IPR002115">
    <property type="entry name" value="Tyr_Pase_low_mol_wt_mml"/>
</dbReference>
<comment type="catalytic activity">
    <reaction evidence="7">
        <text>O-phospho-L-tyrosyl-[protein] + H2O = L-tyrosyl-[protein] + phosphate</text>
        <dbReference type="Rhea" id="RHEA:10684"/>
        <dbReference type="Rhea" id="RHEA-COMP:10136"/>
        <dbReference type="Rhea" id="RHEA-COMP:20101"/>
        <dbReference type="ChEBI" id="CHEBI:15377"/>
        <dbReference type="ChEBI" id="CHEBI:43474"/>
        <dbReference type="ChEBI" id="CHEBI:46858"/>
        <dbReference type="ChEBI" id="CHEBI:61978"/>
        <dbReference type="EC" id="3.1.3.48"/>
    </reaction>
</comment>
<dbReference type="OrthoDB" id="3388at2759"/>
<feature type="active site" description="Nucleophile" evidence="8">
    <location>
        <position position="13"/>
    </location>
</feature>
<evidence type="ECO:0000256" key="4">
    <source>
        <dbReference type="ARBA" id="ARBA00022490"/>
    </source>
</evidence>
<organism evidence="10 11">
    <name type="scientific">Exophiala mesophila</name>
    <name type="common">Black yeast-like fungus</name>
    <dbReference type="NCBI Taxonomy" id="212818"/>
    <lineage>
        <taxon>Eukaryota</taxon>
        <taxon>Fungi</taxon>
        <taxon>Dikarya</taxon>
        <taxon>Ascomycota</taxon>
        <taxon>Pezizomycotina</taxon>
        <taxon>Eurotiomycetes</taxon>
        <taxon>Chaetothyriomycetidae</taxon>
        <taxon>Chaetothyriales</taxon>
        <taxon>Herpotrichiellaceae</taxon>
        <taxon>Exophiala</taxon>
    </lineage>
</organism>
<dbReference type="InterPro" id="IPR023485">
    <property type="entry name" value="Ptyr_pPase"/>
</dbReference>
<dbReference type="Pfam" id="PF01451">
    <property type="entry name" value="LMWPc"/>
    <property type="match status" value="1"/>
</dbReference>
<dbReference type="PRINTS" id="PR00719">
    <property type="entry name" value="LMWPTPASE"/>
</dbReference>
<dbReference type="InterPro" id="IPR036196">
    <property type="entry name" value="Ptyr_pPase_sf"/>
</dbReference>
<dbReference type="PANTHER" id="PTHR11717">
    <property type="entry name" value="LOW MOLECULAR WEIGHT PROTEIN TYROSINE PHOSPHATASE"/>
    <property type="match status" value="1"/>
</dbReference>
<dbReference type="CDD" id="cd16343">
    <property type="entry name" value="LMWPTP"/>
    <property type="match status" value="1"/>
</dbReference>
<keyword evidence="6" id="KW-0904">Protein phosphatase</keyword>
<evidence type="ECO:0000256" key="8">
    <source>
        <dbReference type="PIRSR" id="PIRSR617867-1"/>
    </source>
</evidence>
<accession>A0A0D1X3A1</accession>
<dbReference type="Proteomes" id="UP000054302">
    <property type="component" value="Unassembled WGS sequence"/>
</dbReference>
<dbReference type="PRINTS" id="PR00720">
    <property type="entry name" value="MAMMALPTPASE"/>
</dbReference>
<dbReference type="GO" id="GO:0004726">
    <property type="term" value="F:non-membrane spanning protein tyrosine phosphatase activity"/>
    <property type="evidence" value="ECO:0007669"/>
    <property type="project" value="InterPro"/>
</dbReference>
<dbReference type="VEuPathDB" id="FungiDB:PV10_00177"/>
<dbReference type="Gene3D" id="3.40.50.2300">
    <property type="match status" value="1"/>
</dbReference>
<gene>
    <name evidence="10" type="ORF">PV10_00177</name>
</gene>
<dbReference type="SUPFAM" id="SSF52788">
    <property type="entry name" value="Phosphotyrosine protein phosphatases I"/>
    <property type="match status" value="1"/>
</dbReference>
<dbReference type="STRING" id="212818.A0A0D1X3A1"/>
<comment type="subcellular location">
    <subcellularLocation>
        <location evidence="2">Cytoplasm</location>
    </subcellularLocation>
</comment>
<name>A0A0D1X3A1_EXOME</name>
<dbReference type="HOGENOM" id="CLU_071415_2_0_1"/>
<feature type="active site" description="Proton donor" evidence="8">
    <location>
        <position position="134"/>
    </location>
</feature>
<keyword evidence="5" id="KW-0378">Hydrolase</keyword>
<dbReference type="GeneID" id="27318022"/>
<evidence type="ECO:0000256" key="3">
    <source>
        <dbReference type="ARBA" id="ARBA00011063"/>
    </source>
</evidence>
<keyword evidence="11" id="KW-1185">Reference proteome</keyword>
<dbReference type="GO" id="GO:0003993">
    <property type="term" value="F:acid phosphatase activity"/>
    <property type="evidence" value="ECO:0007669"/>
    <property type="project" value="UniProtKB-EC"/>
</dbReference>
<dbReference type="GO" id="GO:0005737">
    <property type="term" value="C:cytoplasm"/>
    <property type="evidence" value="ECO:0007669"/>
    <property type="project" value="UniProtKB-SubCell"/>
</dbReference>
<dbReference type="SMART" id="SM00226">
    <property type="entry name" value="LMWPc"/>
    <property type="match status" value="1"/>
</dbReference>
<evidence type="ECO:0000256" key="2">
    <source>
        <dbReference type="ARBA" id="ARBA00004496"/>
    </source>
</evidence>
<dbReference type="RefSeq" id="XP_016227869.1">
    <property type="nucleotide sequence ID" value="XM_016364220.1"/>
</dbReference>
<protein>
    <recommendedName>
        <fullName evidence="9">Phosphotyrosine protein phosphatase I domain-containing protein</fullName>
    </recommendedName>
</protein>
<sequence>MTDSNNISVLFVCLGNICRSTMAEGVFRSLAKSNPRIGEVDSAGTGAYHTLDPPDYRTMATLRKHSITDYDHGARQVRGEDFHNFDYIFAMDHYNLRDLQRLQNKVNNKGPKSKANLMLFGEFGGKKQAEEVGDPYYGADNGFEVVFEQVSRFSRNFLDEVVNKKQ</sequence>
<dbReference type="FunFam" id="3.40.50.2300:FF:000105">
    <property type="entry name" value="Low molecular weight phosphotyrosine protein"/>
    <property type="match status" value="1"/>
</dbReference>
<dbReference type="EMBL" id="KN847520">
    <property type="protein sequence ID" value="KIV96295.1"/>
    <property type="molecule type" value="Genomic_DNA"/>
</dbReference>
<evidence type="ECO:0000256" key="6">
    <source>
        <dbReference type="ARBA" id="ARBA00022912"/>
    </source>
</evidence>
<keyword evidence="4" id="KW-0963">Cytoplasm</keyword>
<reference evidence="10 11" key="1">
    <citation type="submission" date="2015-01" db="EMBL/GenBank/DDBJ databases">
        <title>The Genome Sequence of Exophiala mesophila CBS40295.</title>
        <authorList>
            <consortium name="The Broad Institute Genomics Platform"/>
            <person name="Cuomo C."/>
            <person name="de Hoog S."/>
            <person name="Gorbushina A."/>
            <person name="Stielow B."/>
            <person name="Teixiera M."/>
            <person name="Abouelleil A."/>
            <person name="Chapman S.B."/>
            <person name="Priest M."/>
            <person name="Young S.K."/>
            <person name="Wortman J."/>
            <person name="Nusbaum C."/>
            <person name="Birren B."/>
        </authorList>
    </citation>
    <scope>NUCLEOTIDE SEQUENCE [LARGE SCALE GENOMIC DNA]</scope>
    <source>
        <strain evidence="10 11">CBS 40295</strain>
    </source>
</reference>
<comment type="similarity">
    <text evidence="3">Belongs to the low molecular weight phosphotyrosine protein phosphatase family.</text>
</comment>
<evidence type="ECO:0000256" key="5">
    <source>
        <dbReference type="ARBA" id="ARBA00022801"/>
    </source>
</evidence>
<dbReference type="InterPro" id="IPR017867">
    <property type="entry name" value="Tyr_phospatase_low_mol_wt"/>
</dbReference>
<dbReference type="InterPro" id="IPR050438">
    <property type="entry name" value="LMW_PTPase"/>
</dbReference>
<dbReference type="PANTHER" id="PTHR11717:SF7">
    <property type="entry name" value="LOW MOLECULAR WEIGHT PHOSPHOTYROSINE PROTEIN PHOSPHATASE"/>
    <property type="match status" value="1"/>
</dbReference>
<feature type="active site" evidence="8">
    <location>
        <position position="19"/>
    </location>
</feature>
<evidence type="ECO:0000256" key="7">
    <source>
        <dbReference type="ARBA" id="ARBA00051722"/>
    </source>
</evidence>
<dbReference type="OMA" id="YQQVTRF"/>